<sequence>MNALRFQVRAMQSVYLTVEGIGPFQKKKSYLDFTDDRNQPCNIYVLVSENGRGKTNLLDLMACLVELLSGGNRDKLGFENLNTRKGRAQCALLGGALSGGTKAALRVLPRCQFWRPLVPGRLGQRATCYPWDIRPGALRISNT</sequence>
<evidence type="ECO:0000313" key="2">
    <source>
        <dbReference type="EMBL" id="VFJ96996.1"/>
    </source>
</evidence>
<evidence type="ECO:0000313" key="1">
    <source>
        <dbReference type="EMBL" id="VFJ88613.1"/>
    </source>
</evidence>
<accession>A0A450UWT4</accession>
<name>A0A450UWT4_9GAMM</name>
<dbReference type="AlphaFoldDB" id="A0A450UWT4"/>
<protein>
    <submittedName>
        <fullName evidence="2">Uncharacterized protein</fullName>
    </submittedName>
</protein>
<reference evidence="2" key="1">
    <citation type="submission" date="2019-02" db="EMBL/GenBank/DDBJ databases">
        <authorList>
            <person name="Gruber-Vodicka R. H."/>
            <person name="Seah K. B. B."/>
        </authorList>
    </citation>
    <scope>NUCLEOTIDE SEQUENCE</scope>
    <source>
        <strain evidence="1">BECK_M6</strain>
        <strain evidence="2">BECK_M7</strain>
    </source>
</reference>
<dbReference type="EMBL" id="CAADFH010000005">
    <property type="protein sequence ID" value="VFJ88613.1"/>
    <property type="molecule type" value="Genomic_DNA"/>
</dbReference>
<organism evidence="2">
    <name type="scientific">Candidatus Kentrum sp. LFY</name>
    <dbReference type="NCBI Taxonomy" id="2126342"/>
    <lineage>
        <taxon>Bacteria</taxon>
        <taxon>Pseudomonadati</taxon>
        <taxon>Pseudomonadota</taxon>
        <taxon>Gammaproteobacteria</taxon>
        <taxon>Candidatus Kentrum</taxon>
    </lineage>
</organism>
<dbReference type="EMBL" id="CAADFF010000093">
    <property type="protein sequence ID" value="VFJ96996.1"/>
    <property type="molecule type" value="Genomic_DNA"/>
</dbReference>
<gene>
    <name evidence="1" type="ORF">BECKLFY1418A_GA0070994_10059</name>
    <name evidence="2" type="ORF">BECKLFY1418B_GA0070995_10939</name>
</gene>
<proteinExistence type="predicted"/>